<dbReference type="OrthoDB" id="272985at2759"/>
<keyword evidence="1" id="KW-0378">Hydrolase</keyword>
<evidence type="ECO:0000313" key="2">
    <source>
        <dbReference type="Proteomes" id="UP000478052"/>
    </source>
</evidence>
<dbReference type="AlphaFoldDB" id="A0A6G0ZH52"/>
<name>A0A6G0ZH52_APHCR</name>
<comment type="caution">
    <text evidence="1">The sequence shown here is derived from an EMBL/GenBank/DDBJ whole genome shotgun (WGS) entry which is preliminary data.</text>
</comment>
<accession>A0A6G0ZH52</accession>
<gene>
    <name evidence="1" type="ORF">FWK35_00009620</name>
</gene>
<dbReference type="EMBL" id="VUJU01000472">
    <property type="protein sequence ID" value="KAF0770171.1"/>
    <property type="molecule type" value="Genomic_DNA"/>
</dbReference>
<keyword evidence="2" id="KW-1185">Reference proteome</keyword>
<keyword evidence="1" id="KW-0067">ATP-binding</keyword>
<keyword evidence="1" id="KW-0547">Nucleotide-binding</keyword>
<sequence>VSIIISTKEIAVTRLDGGRTAYSALKLPLNVQITERLTCNIKKKNKNEWVKCFKHVSYV</sequence>
<dbReference type="GO" id="GO:0004386">
    <property type="term" value="F:helicase activity"/>
    <property type="evidence" value="ECO:0007669"/>
    <property type="project" value="UniProtKB-KW"/>
</dbReference>
<protein>
    <submittedName>
        <fullName evidence="1">ATP-dependent DNA helicase</fullName>
    </submittedName>
</protein>
<feature type="non-terminal residue" evidence="1">
    <location>
        <position position="1"/>
    </location>
</feature>
<proteinExistence type="predicted"/>
<keyword evidence="1" id="KW-0347">Helicase</keyword>
<reference evidence="1 2" key="1">
    <citation type="submission" date="2019-08" db="EMBL/GenBank/DDBJ databases">
        <title>Whole genome of Aphis craccivora.</title>
        <authorList>
            <person name="Voronova N.V."/>
            <person name="Shulinski R.S."/>
            <person name="Bandarenka Y.V."/>
            <person name="Zhorov D.G."/>
            <person name="Warner D."/>
        </authorList>
    </citation>
    <scope>NUCLEOTIDE SEQUENCE [LARGE SCALE GENOMIC DNA]</scope>
    <source>
        <strain evidence="1">180601</strain>
        <tissue evidence="1">Whole Body</tissue>
    </source>
</reference>
<evidence type="ECO:0000313" key="1">
    <source>
        <dbReference type="EMBL" id="KAF0770171.1"/>
    </source>
</evidence>
<organism evidence="1 2">
    <name type="scientific">Aphis craccivora</name>
    <name type="common">Cowpea aphid</name>
    <dbReference type="NCBI Taxonomy" id="307492"/>
    <lineage>
        <taxon>Eukaryota</taxon>
        <taxon>Metazoa</taxon>
        <taxon>Ecdysozoa</taxon>
        <taxon>Arthropoda</taxon>
        <taxon>Hexapoda</taxon>
        <taxon>Insecta</taxon>
        <taxon>Pterygota</taxon>
        <taxon>Neoptera</taxon>
        <taxon>Paraneoptera</taxon>
        <taxon>Hemiptera</taxon>
        <taxon>Sternorrhyncha</taxon>
        <taxon>Aphidomorpha</taxon>
        <taxon>Aphidoidea</taxon>
        <taxon>Aphididae</taxon>
        <taxon>Aphidini</taxon>
        <taxon>Aphis</taxon>
        <taxon>Aphis</taxon>
    </lineage>
</organism>
<dbReference type="Proteomes" id="UP000478052">
    <property type="component" value="Unassembled WGS sequence"/>
</dbReference>